<evidence type="ECO:0000256" key="6">
    <source>
        <dbReference type="SAM" id="MobiDB-lite"/>
    </source>
</evidence>
<dbReference type="PANTHER" id="PTHR45527">
    <property type="entry name" value="NONRIBOSOMAL PEPTIDE SYNTHETASE"/>
    <property type="match status" value="1"/>
</dbReference>
<dbReference type="NCBIfam" id="TIGR01733">
    <property type="entry name" value="AA-adenyl-dom"/>
    <property type="match status" value="1"/>
</dbReference>
<dbReference type="InterPro" id="IPR045851">
    <property type="entry name" value="AMP-bd_C_sf"/>
</dbReference>
<dbReference type="Gene3D" id="3.40.50.980">
    <property type="match status" value="2"/>
</dbReference>
<dbReference type="Pfam" id="PF00550">
    <property type="entry name" value="PP-binding"/>
    <property type="match status" value="2"/>
</dbReference>
<comment type="cofactor">
    <cofactor evidence="1">
        <name>pantetheine 4'-phosphate</name>
        <dbReference type="ChEBI" id="CHEBI:47942"/>
    </cofactor>
</comment>
<gene>
    <name evidence="8" type="ORF">RI048_06400</name>
</gene>
<dbReference type="InterPro" id="IPR025110">
    <property type="entry name" value="AMP-bd_C"/>
</dbReference>
<dbReference type="InterPro" id="IPR036736">
    <property type="entry name" value="ACP-like_sf"/>
</dbReference>
<dbReference type="SUPFAM" id="SSF47336">
    <property type="entry name" value="ACP-like"/>
    <property type="match status" value="2"/>
</dbReference>
<dbReference type="InterPro" id="IPR042099">
    <property type="entry name" value="ANL_N_sf"/>
</dbReference>
<dbReference type="InterPro" id="IPR009081">
    <property type="entry name" value="PP-bd_ACP"/>
</dbReference>
<evidence type="ECO:0000313" key="8">
    <source>
        <dbReference type="EMBL" id="MDR9847841.1"/>
    </source>
</evidence>
<dbReference type="Gene3D" id="3.30.559.10">
    <property type="entry name" value="Chloramphenicol acetyltransferase-like domain"/>
    <property type="match status" value="1"/>
</dbReference>
<dbReference type="SUPFAM" id="SSF56801">
    <property type="entry name" value="Acetyl-CoA synthetase-like"/>
    <property type="match status" value="2"/>
</dbReference>
<evidence type="ECO:0000256" key="4">
    <source>
        <dbReference type="ARBA" id="ARBA00022832"/>
    </source>
</evidence>
<dbReference type="Gene3D" id="1.10.1200.10">
    <property type="entry name" value="ACP-like"/>
    <property type="match status" value="2"/>
</dbReference>
<dbReference type="InterPro" id="IPR040097">
    <property type="entry name" value="FAAL/FAAC"/>
</dbReference>
<feature type="domain" description="Carrier" evidence="7">
    <location>
        <begin position="602"/>
        <end position="680"/>
    </location>
</feature>
<evidence type="ECO:0000256" key="3">
    <source>
        <dbReference type="ARBA" id="ARBA00022553"/>
    </source>
</evidence>
<dbReference type="Gene3D" id="3.30.300.30">
    <property type="match status" value="2"/>
</dbReference>
<dbReference type="RefSeq" id="WP_310839743.1">
    <property type="nucleotide sequence ID" value="NZ_JAVLSJ010000002.1"/>
</dbReference>
<dbReference type="InterPro" id="IPR000873">
    <property type="entry name" value="AMP-dep_synth/lig_dom"/>
</dbReference>
<dbReference type="Pfam" id="PF13193">
    <property type="entry name" value="AMP-binding_C"/>
    <property type="match status" value="1"/>
</dbReference>
<dbReference type="PROSITE" id="PS00012">
    <property type="entry name" value="PHOSPHOPANTETHEINE"/>
    <property type="match status" value="1"/>
</dbReference>
<dbReference type="CDD" id="cd17649">
    <property type="entry name" value="A_NRPS_PvdJ-like"/>
    <property type="match status" value="1"/>
</dbReference>
<proteinExistence type="predicted"/>
<keyword evidence="3" id="KW-0597">Phosphoprotein</keyword>
<dbReference type="EMBL" id="JAVLSJ010000002">
    <property type="protein sequence ID" value="MDR9847841.1"/>
    <property type="molecule type" value="Genomic_DNA"/>
</dbReference>
<dbReference type="InterPro" id="IPR020845">
    <property type="entry name" value="AMP-binding_CS"/>
</dbReference>
<protein>
    <submittedName>
        <fullName evidence="8">Amino acid adenylation domain-containing protein</fullName>
    </submittedName>
</protein>
<name>A0ABU2EI73_9BURK</name>
<dbReference type="Gene3D" id="3.40.50.12780">
    <property type="entry name" value="N-terminal domain of ligase-like"/>
    <property type="match status" value="1"/>
</dbReference>
<dbReference type="InterPro" id="IPR023213">
    <property type="entry name" value="CAT-like_dom_sf"/>
</dbReference>
<sequence>MRSAESSTALPFKGARNFVERLEQLARERPDDTALIVVQAVAGVDQERRFSYQVLAQRVRALAAVLQARLGRGERALILLDNDEYYAISMFACFYAGVIAVPVFPPESASAAHTGRLAGIAADAGARGLLILDANRALVAACEGLQQAEMIAVDQIGAGDRGPWQAAAPDPQEIAFLQYTSGSTSAPKGVMVTHAALMANEAAIREGLSIGEGDSFCVWSPLFHDMGLIGGLLQPFYSGIVCVLCSPRYFLERPVRWLQMIARHRVSISGGPDFAYRLCLDRIKDRQLEGLDLSCWRVAYTGAEPVRHQTMEAFVQRFASVGLDPAAVYPCYGLAEATLFVTGGRRGAGLRVQRYLPHALRSRLALPADAEEPAVALVACGRAPSQHQVRIAADASGAPAAPGAIGEIWVTGPSIARGYWKQALQSAQTFVELENQTWLRTGDLGFWADGELFVAGRLKDMIIVRGHNIYPQDLEQALEAEVEALRKGRIAVFAVSLDTEEGVGVAVEVSRGMQKLVAPQALCEAVATVVQRQCGEAPQVLVLLNPGGLPKTSSGKLQRGACRTGWHQGSLDAYAVFEQGRMVQGSQSTTMATVPPVAAQRAGEPEVRAALALLWQEVLMPGVAGEPSADAHFLACGGNSLAAVQLAARISQHWQIAFAASQVFEYPRLQQQAALILDALEDGKGGTATGIARLSEAQRHTPQPLSSAQQRQWFLWQLAPQSTAYHVQGALRLGGPLDVFALQRAFNALMRRHEALQTVFRSTDQGQLEQVVGTQPVAELELVEADTGPNGALSLPAALDLLQQRHGQPFDLTHGPLVRACLLALDDGSHVLGMVMHHIISDGASMHLLIEELAQLYAELHAGRQSALAPAILHYVDYIAWQQARADDPEHRVALDYWARELAVPAGQAQPVLALPVDRARPVLARYHASHHHFALPDDLLAGLRGQARQAGVTLFALLLSGLQALLHRYTGQQDIRVGVPVANRSHPDLLGVVGFFVNTLVLRASFDEDITLAQLLAQTAQRTLLAQRHQGLSFEQLVEVLQPERSLTHSALFQVMFNHLPQHYAASAQGLGDVVEELFLPDREAQFELTLDTREHPDGRVSAVLTYAKELFDPQRIAQLAQSYLAILRALVDEPQQLVAEVALLSPAQQAQLQQWGCNPQRYPLDPPIHVRIAQQARRTPEAIALVLDRQQLSYAQLEARANQMARQLLAMGVQPEQRIGLALERSLDMVPALLAILKAGACFVPLDPQYPRARLTAMIEDSRIRLALTQSHMREHLPGQAGVRWLELDRLPAPAATSDFMEAPDVITHPAQLAYVIYTSGSTGRPKGVAVSHGALVEHTQLSAEFSRLRNDDRMLQFATLNFDGFIEQLFPPLLVGASVVLRGPQLWSPEEFQQRLREHEISIADLPTAYWHALIQSFARQGQSDYGRLREIHIGGEAMPAESIATWRQAGLSAVRLLNTYGPTEAVVVASLLDCDPFVQGQREVPTQMPIGQPLAGRSLHVLDERLQALPAGVPGELYIGGDLLARGYLERPGLTAERFVADPGSEAGGRLYRTGDLVCWNAQGELHYLGRSDLQVKLRGFRVELGEIEAQLLAQPEVRQAIVVAHQARLVGYASLYPGQELSTAQLRERLRASLPDYMVPATVIVLEQLPTNPNGKIDRHALPAPADVIAVGGLAPVGQLEEQLAGIWRELLRLEQVGRDDNFFELGGHSLLLLVAHERIKALSLACVPSVVDLFRYPTIATLAAFLDGAAPTRNDAGPALEERAARQRGGFLSRRRQPSGAEQ</sequence>
<dbReference type="InterPro" id="IPR001242">
    <property type="entry name" value="Condensation_dom"/>
</dbReference>
<accession>A0ABU2EI73</accession>
<dbReference type="PROSITE" id="PS00455">
    <property type="entry name" value="AMP_BINDING"/>
    <property type="match status" value="2"/>
</dbReference>
<dbReference type="InterPro" id="IPR020806">
    <property type="entry name" value="PKS_PP-bd"/>
</dbReference>
<organism evidence="8 9">
    <name type="scientific">Herbaspirillum huttiense subsp. lycopersici</name>
    <dbReference type="NCBI Taxonomy" id="3074428"/>
    <lineage>
        <taxon>Bacteria</taxon>
        <taxon>Pseudomonadati</taxon>
        <taxon>Pseudomonadota</taxon>
        <taxon>Betaproteobacteria</taxon>
        <taxon>Burkholderiales</taxon>
        <taxon>Oxalobacteraceae</taxon>
        <taxon>Herbaspirillum</taxon>
    </lineage>
</organism>
<dbReference type="Pfam" id="PF00668">
    <property type="entry name" value="Condensation"/>
    <property type="match status" value="1"/>
</dbReference>
<keyword evidence="9" id="KW-1185">Reference proteome</keyword>
<evidence type="ECO:0000256" key="2">
    <source>
        <dbReference type="ARBA" id="ARBA00022450"/>
    </source>
</evidence>
<evidence type="ECO:0000313" key="9">
    <source>
        <dbReference type="Proteomes" id="UP001246576"/>
    </source>
</evidence>
<dbReference type="SUPFAM" id="SSF52777">
    <property type="entry name" value="CoA-dependent acyltransferases"/>
    <property type="match status" value="2"/>
</dbReference>
<evidence type="ECO:0000256" key="1">
    <source>
        <dbReference type="ARBA" id="ARBA00001957"/>
    </source>
</evidence>
<keyword evidence="2" id="KW-0596">Phosphopantetheine</keyword>
<dbReference type="SMART" id="SM00823">
    <property type="entry name" value="PKS_PP"/>
    <property type="match status" value="2"/>
</dbReference>
<reference evidence="8" key="1">
    <citation type="submission" date="2023-09" db="EMBL/GenBank/DDBJ databases">
        <title>Description of first Herbaspirillum huttiense subsp. nephrolepsisexaltata and Herbaspirillum huttiense subsp. lycopersicon.</title>
        <authorList>
            <person name="Poudel M."/>
            <person name="Sharma A."/>
            <person name="Goss E."/>
            <person name="Tapia J.H."/>
            <person name="Harmon C.M."/>
            <person name="Jones J.B."/>
        </authorList>
    </citation>
    <scope>NUCLEOTIDE SEQUENCE</scope>
    <source>
        <strain evidence="8">SE1</strain>
    </source>
</reference>
<dbReference type="Gene3D" id="2.30.38.10">
    <property type="entry name" value="Luciferase, Domain 3"/>
    <property type="match status" value="1"/>
</dbReference>
<dbReference type="PROSITE" id="PS50075">
    <property type="entry name" value="CARRIER"/>
    <property type="match status" value="2"/>
</dbReference>
<evidence type="ECO:0000259" key="7">
    <source>
        <dbReference type="PROSITE" id="PS50075"/>
    </source>
</evidence>
<feature type="region of interest" description="Disordered" evidence="6">
    <location>
        <begin position="1761"/>
        <end position="1789"/>
    </location>
</feature>
<comment type="caution">
    <text evidence="8">The sequence shown here is derived from an EMBL/GenBank/DDBJ whole genome shotgun (WGS) entry which is preliminary data.</text>
</comment>
<keyword evidence="4" id="KW-0276">Fatty acid metabolism</keyword>
<dbReference type="CDD" id="cd19531">
    <property type="entry name" value="LCL_NRPS-like"/>
    <property type="match status" value="1"/>
</dbReference>
<dbReference type="Proteomes" id="UP001246576">
    <property type="component" value="Unassembled WGS sequence"/>
</dbReference>
<keyword evidence="5" id="KW-0443">Lipid metabolism</keyword>
<feature type="domain" description="Carrier" evidence="7">
    <location>
        <begin position="1680"/>
        <end position="1756"/>
    </location>
</feature>
<dbReference type="InterPro" id="IPR006162">
    <property type="entry name" value="Ppantetheine_attach_site"/>
</dbReference>
<dbReference type="CDD" id="cd05931">
    <property type="entry name" value="FAAL"/>
    <property type="match status" value="1"/>
</dbReference>
<dbReference type="PANTHER" id="PTHR45527:SF1">
    <property type="entry name" value="FATTY ACID SYNTHASE"/>
    <property type="match status" value="1"/>
</dbReference>
<dbReference type="InterPro" id="IPR010071">
    <property type="entry name" value="AA_adenyl_dom"/>
</dbReference>
<dbReference type="Pfam" id="PF00501">
    <property type="entry name" value="AMP-binding"/>
    <property type="match status" value="2"/>
</dbReference>
<dbReference type="Gene3D" id="3.30.559.30">
    <property type="entry name" value="Nonribosomal peptide synthetase, condensation domain"/>
    <property type="match status" value="1"/>
</dbReference>
<evidence type="ECO:0000256" key="5">
    <source>
        <dbReference type="ARBA" id="ARBA00023098"/>
    </source>
</evidence>